<feature type="transmembrane region" description="Helical" evidence="1">
    <location>
        <begin position="28"/>
        <end position="50"/>
    </location>
</feature>
<dbReference type="EMBL" id="VSSQ01003301">
    <property type="protein sequence ID" value="MPM20054.1"/>
    <property type="molecule type" value="Genomic_DNA"/>
</dbReference>
<evidence type="ECO:0000313" key="2">
    <source>
        <dbReference type="EMBL" id="MPM20054.1"/>
    </source>
</evidence>
<gene>
    <name evidence="2" type="ORF">SDC9_66481</name>
</gene>
<keyword evidence="1" id="KW-1133">Transmembrane helix</keyword>
<evidence type="ECO:0000256" key="1">
    <source>
        <dbReference type="SAM" id="Phobius"/>
    </source>
</evidence>
<keyword evidence="1" id="KW-0472">Membrane</keyword>
<protein>
    <submittedName>
        <fullName evidence="2">Uncharacterized protein</fullName>
    </submittedName>
</protein>
<organism evidence="2">
    <name type="scientific">bioreactor metagenome</name>
    <dbReference type="NCBI Taxonomy" id="1076179"/>
    <lineage>
        <taxon>unclassified sequences</taxon>
        <taxon>metagenomes</taxon>
        <taxon>ecological metagenomes</taxon>
    </lineage>
</organism>
<sequence>MAKYVQTLRGREASRFRHDSAVAPRSSLYYITLTLPVAVIVSVPIPGLFCKTVKFIGGDRTSPGCVFRSRGYILCKQNCKPGSVFDSHLSRRAVADALKPPPGSGRADLLLPHGVAPDRVYSGGLSPAVG</sequence>
<comment type="caution">
    <text evidence="2">The sequence shown here is derived from an EMBL/GenBank/DDBJ whole genome shotgun (WGS) entry which is preliminary data.</text>
</comment>
<proteinExistence type="predicted"/>
<reference evidence="2" key="1">
    <citation type="submission" date="2019-08" db="EMBL/GenBank/DDBJ databases">
        <authorList>
            <person name="Kucharzyk K."/>
            <person name="Murdoch R.W."/>
            <person name="Higgins S."/>
            <person name="Loffler F."/>
        </authorList>
    </citation>
    <scope>NUCLEOTIDE SEQUENCE</scope>
</reference>
<accession>A0A644Y1E1</accession>
<keyword evidence="1" id="KW-0812">Transmembrane</keyword>
<dbReference type="AlphaFoldDB" id="A0A644Y1E1"/>
<name>A0A644Y1E1_9ZZZZ</name>